<sequence>MKKEKKKKIIQKLKNRYRLIIYNDSTFQTVWSTKLTRMNVFVIGGMGSLLLIFLTVLIIAYTPIREFIPGYPSGDVRDLIVRNAIMVDSLEQQLHLRDNYFDKIKLLVEGGVPEEPDYMADTMERPVEVAMHAYNHDSVFRQNLLEEQLGLSLQQSETKQTSLAQVHFFTPLKGLVSQKFDKNIDHFAVDIVGLPNARISAVLAGTVVFAGWTVETGYVIYLQHDNNLISVYKHNSELLKKVGEQVQAGEVIAFMGNTGELTTGPHLHFELWHKGTPLDPMQYIDF</sequence>
<evidence type="ECO:0000256" key="1">
    <source>
        <dbReference type="ARBA" id="ARBA00022729"/>
    </source>
</evidence>
<comment type="caution">
    <text evidence="4">The sequence shown here is derived from an EMBL/GenBank/DDBJ whole genome shotgun (WGS) entry which is preliminary data.</text>
</comment>
<keyword evidence="2" id="KW-0472">Membrane</keyword>
<dbReference type="Pfam" id="PF01551">
    <property type="entry name" value="Peptidase_M23"/>
    <property type="match status" value="1"/>
</dbReference>
<dbReference type="InterPro" id="IPR050570">
    <property type="entry name" value="Cell_wall_metabolism_enzyme"/>
</dbReference>
<keyword evidence="5" id="KW-1185">Reference proteome</keyword>
<organism evidence="4 5">
    <name type="scientific">Gaoshiqia sediminis</name>
    <dbReference type="NCBI Taxonomy" id="2986998"/>
    <lineage>
        <taxon>Bacteria</taxon>
        <taxon>Pseudomonadati</taxon>
        <taxon>Bacteroidota</taxon>
        <taxon>Bacteroidia</taxon>
        <taxon>Marinilabiliales</taxon>
        <taxon>Prolixibacteraceae</taxon>
        <taxon>Gaoshiqia</taxon>
    </lineage>
</organism>
<dbReference type="PANTHER" id="PTHR21666">
    <property type="entry name" value="PEPTIDASE-RELATED"/>
    <property type="match status" value="1"/>
</dbReference>
<dbReference type="SUPFAM" id="SSF51261">
    <property type="entry name" value="Duplicated hybrid motif"/>
    <property type="match status" value="1"/>
</dbReference>
<feature type="domain" description="M23ase beta-sheet core" evidence="3">
    <location>
        <begin position="186"/>
        <end position="280"/>
    </location>
</feature>
<gene>
    <name evidence="4" type="ORF">N2K84_10320</name>
</gene>
<dbReference type="AlphaFoldDB" id="A0AA42CA75"/>
<reference evidence="4" key="1">
    <citation type="submission" date="2022-10" db="EMBL/GenBank/DDBJ databases">
        <title>Gaoshiqiia sediminis gen. nov., sp. nov., isolated from coastal sediment.</title>
        <authorList>
            <person name="Yu W.X."/>
            <person name="Mu D.S."/>
            <person name="Du J.Z."/>
            <person name="Liang Y.Q."/>
        </authorList>
    </citation>
    <scope>NUCLEOTIDE SEQUENCE</scope>
    <source>
        <strain evidence="4">A06</strain>
    </source>
</reference>
<dbReference type="EMBL" id="JAPAAF010000012">
    <property type="protein sequence ID" value="MCW0483125.1"/>
    <property type="molecule type" value="Genomic_DNA"/>
</dbReference>
<dbReference type="CDD" id="cd12797">
    <property type="entry name" value="M23_peptidase"/>
    <property type="match status" value="1"/>
</dbReference>
<evidence type="ECO:0000256" key="2">
    <source>
        <dbReference type="SAM" id="Phobius"/>
    </source>
</evidence>
<dbReference type="GO" id="GO:0004222">
    <property type="term" value="F:metalloendopeptidase activity"/>
    <property type="evidence" value="ECO:0007669"/>
    <property type="project" value="TreeGrafter"/>
</dbReference>
<evidence type="ECO:0000313" key="5">
    <source>
        <dbReference type="Proteomes" id="UP001163821"/>
    </source>
</evidence>
<dbReference type="RefSeq" id="WP_282591727.1">
    <property type="nucleotide sequence ID" value="NZ_JAPAAF010000012.1"/>
</dbReference>
<feature type="transmembrane region" description="Helical" evidence="2">
    <location>
        <begin position="40"/>
        <end position="61"/>
    </location>
</feature>
<keyword evidence="1" id="KW-0732">Signal</keyword>
<evidence type="ECO:0000313" key="4">
    <source>
        <dbReference type="EMBL" id="MCW0483125.1"/>
    </source>
</evidence>
<name>A0AA42CA75_9BACT</name>
<accession>A0AA42CA75</accession>
<keyword evidence="2" id="KW-1133">Transmembrane helix</keyword>
<protein>
    <submittedName>
        <fullName evidence="4">M23 family metallopeptidase</fullName>
    </submittedName>
</protein>
<evidence type="ECO:0000259" key="3">
    <source>
        <dbReference type="Pfam" id="PF01551"/>
    </source>
</evidence>
<proteinExistence type="predicted"/>
<dbReference type="InterPro" id="IPR016047">
    <property type="entry name" value="M23ase_b-sheet_dom"/>
</dbReference>
<dbReference type="PANTHER" id="PTHR21666:SF289">
    <property type="entry name" value="L-ALA--D-GLU ENDOPEPTIDASE"/>
    <property type="match status" value="1"/>
</dbReference>
<dbReference type="InterPro" id="IPR011055">
    <property type="entry name" value="Dup_hybrid_motif"/>
</dbReference>
<dbReference type="Proteomes" id="UP001163821">
    <property type="component" value="Unassembled WGS sequence"/>
</dbReference>
<keyword evidence="2" id="KW-0812">Transmembrane</keyword>
<dbReference type="Gene3D" id="2.70.70.10">
    <property type="entry name" value="Glucose Permease (Domain IIA)"/>
    <property type="match status" value="1"/>
</dbReference>